<reference evidence="1" key="2">
    <citation type="submission" date="2023-06" db="EMBL/GenBank/DDBJ databases">
        <authorList>
            <person name="Ma L."/>
            <person name="Liu K.-W."/>
            <person name="Li Z."/>
            <person name="Hsiao Y.-Y."/>
            <person name="Qi Y."/>
            <person name="Fu T."/>
            <person name="Tang G."/>
            <person name="Zhang D."/>
            <person name="Sun W.-H."/>
            <person name="Liu D.-K."/>
            <person name="Li Y."/>
            <person name="Chen G.-Z."/>
            <person name="Liu X.-D."/>
            <person name="Liao X.-Y."/>
            <person name="Jiang Y.-T."/>
            <person name="Yu X."/>
            <person name="Hao Y."/>
            <person name="Huang J."/>
            <person name="Zhao X.-W."/>
            <person name="Ke S."/>
            <person name="Chen Y.-Y."/>
            <person name="Wu W.-L."/>
            <person name="Hsu J.-L."/>
            <person name="Lin Y.-F."/>
            <person name="Huang M.-D."/>
            <person name="Li C.-Y."/>
            <person name="Huang L."/>
            <person name="Wang Z.-W."/>
            <person name="Zhao X."/>
            <person name="Zhong W.-Y."/>
            <person name="Peng D.-H."/>
            <person name="Ahmad S."/>
            <person name="Lan S."/>
            <person name="Zhang J.-S."/>
            <person name="Tsai W.-C."/>
            <person name="Van De Peer Y."/>
            <person name="Liu Z.-J."/>
        </authorList>
    </citation>
    <scope>NUCLEOTIDE SEQUENCE</scope>
    <source>
        <strain evidence="1">CP</strain>
        <tissue evidence="1">Leaves</tissue>
    </source>
</reference>
<protein>
    <submittedName>
        <fullName evidence="1">Uncharacterized protein</fullName>
    </submittedName>
</protein>
<keyword evidence="2" id="KW-1185">Reference proteome</keyword>
<dbReference type="EMBL" id="JAUJYO010000015">
    <property type="protein sequence ID" value="KAK1295889.1"/>
    <property type="molecule type" value="Genomic_DNA"/>
</dbReference>
<evidence type="ECO:0000313" key="2">
    <source>
        <dbReference type="Proteomes" id="UP001180020"/>
    </source>
</evidence>
<dbReference type="Proteomes" id="UP001180020">
    <property type="component" value="Unassembled WGS sequence"/>
</dbReference>
<gene>
    <name evidence="1" type="ORF">QJS10_CPB15g00024</name>
</gene>
<evidence type="ECO:0000313" key="1">
    <source>
        <dbReference type="EMBL" id="KAK1295889.1"/>
    </source>
</evidence>
<organism evidence="1 2">
    <name type="scientific">Acorus calamus</name>
    <name type="common">Sweet flag</name>
    <dbReference type="NCBI Taxonomy" id="4465"/>
    <lineage>
        <taxon>Eukaryota</taxon>
        <taxon>Viridiplantae</taxon>
        <taxon>Streptophyta</taxon>
        <taxon>Embryophyta</taxon>
        <taxon>Tracheophyta</taxon>
        <taxon>Spermatophyta</taxon>
        <taxon>Magnoliopsida</taxon>
        <taxon>Liliopsida</taxon>
        <taxon>Acoraceae</taxon>
        <taxon>Acorus</taxon>
    </lineage>
</organism>
<comment type="caution">
    <text evidence="1">The sequence shown here is derived from an EMBL/GenBank/DDBJ whole genome shotgun (WGS) entry which is preliminary data.</text>
</comment>
<reference evidence="1" key="1">
    <citation type="journal article" date="2023" name="Nat. Commun.">
        <title>Diploid and tetraploid genomes of Acorus and the evolution of monocots.</title>
        <authorList>
            <person name="Ma L."/>
            <person name="Liu K.W."/>
            <person name="Li Z."/>
            <person name="Hsiao Y.Y."/>
            <person name="Qi Y."/>
            <person name="Fu T."/>
            <person name="Tang G.D."/>
            <person name="Zhang D."/>
            <person name="Sun W.H."/>
            <person name="Liu D.K."/>
            <person name="Li Y."/>
            <person name="Chen G.Z."/>
            <person name="Liu X.D."/>
            <person name="Liao X.Y."/>
            <person name="Jiang Y.T."/>
            <person name="Yu X."/>
            <person name="Hao Y."/>
            <person name="Huang J."/>
            <person name="Zhao X.W."/>
            <person name="Ke S."/>
            <person name="Chen Y.Y."/>
            <person name="Wu W.L."/>
            <person name="Hsu J.L."/>
            <person name="Lin Y.F."/>
            <person name="Huang M.D."/>
            <person name="Li C.Y."/>
            <person name="Huang L."/>
            <person name="Wang Z.W."/>
            <person name="Zhao X."/>
            <person name="Zhong W.Y."/>
            <person name="Peng D.H."/>
            <person name="Ahmad S."/>
            <person name="Lan S."/>
            <person name="Zhang J.S."/>
            <person name="Tsai W.C."/>
            <person name="Van de Peer Y."/>
            <person name="Liu Z.J."/>
        </authorList>
    </citation>
    <scope>NUCLEOTIDE SEQUENCE</scope>
    <source>
        <strain evidence="1">CP</strain>
    </source>
</reference>
<accession>A0AAV9D4Z5</accession>
<proteinExistence type="predicted"/>
<name>A0AAV9D4Z5_ACOCL</name>
<dbReference type="AlphaFoldDB" id="A0AAV9D4Z5"/>
<sequence length="74" mass="8748">MGTKTDPETMVVERRNPFMSERVGEQLPAQSTVENSEILNVCYMFWGWGTENAKVPFWMYKWNQDKVGYRNKIP</sequence>